<keyword evidence="2" id="KW-1185">Reference proteome</keyword>
<proteinExistence type="predicted"/>
<evidence type="ECO:0000313" key="2">
    <source>
        <dbReference type="Proteomes" id="UP000270046"/>
    </source>
</evidence>
<dbReference type="OrthoDB" id="9884593at2"/>
<evidence type="ECO:0000313" key="1">
    <source>
        <dbReference type="EMBL" id="AYL94269.1"/>
    </source>
</evidence>
<dbReference type="Proteomes" id="UP000270046">
    <property type="component" value="Chromosome"/>
</dbReference>
<protein>
    <submittedName>
        <fullName evidence="1">Uncharacterized protein</fullName>
    </submittedName>
</protein>
<dbReference type="RefSeq" id="WP_119407989.1">
    <property type="nucleotide sequence ID" value="NZ_CP032869.1"/>
</dbReference>
<gene>
    <name evidence="1" type="ORF">HYN43_002705</name>
</gene>
<dbReference type="AlphaFoldDB" id="A0A494VK29"/>
<dbReference type="EMBL" id="CP032869">
    <property type="protein sequence ID" value="AYL94269.1"/>
    <property type="molecule type" value="Genomic_DNA"/>
</dbReference>
<dbReference type="KEGG" id="muh:HYN43_002705"/>
<reference evidence="1 2" key="1">
    <citation type="submission" date="2018-10" db="EMBL/GenBank/DDBJ databases">
        <title>Genome sequencing of Mucilaginibacter sp. HYN0043.</title>
        <authorList>
            <person name="Kim M."/>
            <person name="Yi H."/>
        </authorList>
    </citation>
    <scope>NUCLEOTIDE SEQUENCE [LARGE SCALE GENOMIC DNA]</scope>
    <source>
        <strain evidence="1 2">HYN0043</strain>
    </source>
</reference>
<accession>A0A494VK29</accession>
<organism evidence="1 2">
    <name type="scientific">Mucilaginibacter celer</name>
    <dbReference type="NCBI Taxonomy" id="2305508"/>
    <lineage>
        <taxon>Bacteria</taxon>
        <taxon>Pseudomonadati</taxon>
        <taxon>Bacteroidota</taxon>
        <taxon>Sphingobacteriia</taxon>
        <taxon>Sphingobacteriales</taxon>
        <taxon>Sphingobacteriaceae</taxon>
        <taxon>Mucilaginibacter</taxon>
    </lineage>
</organism>
<sequence>METKQLAIQSFERGQSILERLNKLLIHLKLTQKGINDQQPAEDIQLAKSTVKAFLSKLSTLVSTNEQDASALTGVDGRYRNLVHKFAEAKNRSSRYRSALFRKDPNLVLAMLDAPTGDDMAKLIESLTEFRSLLEDHLSSDTRELIGEL</sequence>
<name>A0A494VK29_9SPHI</name>